<organism evidence="2 3">
    <name type="scientific">Paxillus rubicundulus Ve08.2h10</name>
    <dbReference type="NCBI Taxonomy" id="930991"/>
    <lineage>
        <taxon>Eukaryota</taxon>
        <taxon>Fungi</taxon>
        <taxon>Dikarya</taxon>
        <taxon>Basidiomycota</taxon>
        <taxon>Agaricomycotina</taxon>
        <taxon>Agaricomycetes</taxon>
        <taxon>Agaricomycetidae</taxon>
        <taxon>Boletales</taxon>
        <taxon>Paxilineae</taxon>
        <taxon>Paxillaceae</taxon>
        <taxon>Paxillus</taxon>
    </lineage>
</organism>
<reference evidence="2 3" key="1">
    <citation type="submission" date="2014-04" db="EMBL/GenBank/DDBJ databases">
        <authorList>
            <consortium name="DOE Joint Genome Institute"/>
            <person name="Kuo A."/>
            <person name="Kohler A."/>
            <person name="Jargeat P."/>
            <person name="Nagy L.G."/>
            <person name="Floudas D."/>
            <person name="Copeland A."/>
            <person name="Barry K.W."/>
            <person name="Cichocki N."/>
            <person name="Veneault-Fourrey C."/>
            <person name="LaButti K."/>
            <person name="Lindquist E.A."/>
            <person name="Lipzen A."/>
            <person name="Lundell T."/>
            <person name="Morin E."/>
            <person name="Murat C."/>
            <person name="Sun H."/>
            <person name="Tunlid A."/>
            <person name="Henrissat B."/>
            <person name="Grigoriev I.V."/>
            <person name="Hibbett D.S."/>
            <person name="Martin F."/>
            <person name="Nordberg H.P."/>
            <person name="Cantor M.N."/>
            <person name="Hua S.X."/>
        </authorList>
    </citation>
    <scope>NUCLEOTIDE SEQUENCE [LARGE SCALE GENOMIC DNA]</scope>
    <source>
        <strain evidence="2 3">Ve08.2h10</strain>
    </source>
</reference>
<evidence type="ECO:0000256" key="1">
    <source>
        <dbReference type="SAM" id="MobiDB-lite"/>
    </source>
</evidence>
<keyword evidence="3" id="KW-1185">Reference proteome</keyword>
<proteinExistence type="predicted"/>
<dbReference type="InParanoid" id="A0A0D0ECA6"/>
<name>A0A0D0ECA6_9AGAM</name>
<feature type="region of interest" description="Disordered" evidence="1">
    <location>
        <begin position="40"/>
        <end position="79"/>
    </location>
</feature>
<gene>
    <name evidence="2" type="ORF">PAXRUDRAFT_823202</name>
</gene>
<evidence type="ECO:0000313" key="3">
    <source>
        <dbReference type="Proteomes" id="UP000054538"/>
    </source>
</evidence>
<accession>A0A0D0ECA6</accession>
<dbReference type="Proteomes" id="UP000054538">
    <property type="component" value="Unassembled WGS sequence"/>
</dbReference>
<protein>
    <submittedName>
        <fullName evidence="2">Unplaced genomic scaffold scaffold_50, whole genome shotgun sequence</fullName>
    </submittedName>
</protein>
<dbReference type="EMBL" id="KN824872">
    <property type="protein sequence ID" value="KIK99035.1"/>
    <property type="molecule type" value="Genomic_DNA"/>
</dbReference>
<feature type="compositionally biased region" description="Polar residues" evidence="1">
    <location>
        <begin position="40"/>
        <end position="52"/>
    </location>
</feature>
<feature type="region of interest" description="Disordered" evidence="1">
    <location>
        <begin position="551"/>
        <end position="576"/>
    </location>
</feature>
<feature type="compositionally biased region" description="Polar residues" evidence="1">
    <location>
        <begin position="639"/>
        <end position="648"/>
    </location>
</feature>
<dbReference type="STRING" id="930991.A0A0D0ECA6"/>
<reference evidence="3" key="2">
    <citation type="submission" date="2015-01" db="EMBL/GenBank/DDBJ databases">
        <title>Evolutionary Origins and Diversification of the Mycorrhizal Mutualists.</title>
        <authorList>
            <consortium name="DOE Joint Genome Institute"/>
            <consortium name="Mycorrhizal Genomics Consortium"/>
            <person name="Kohler A."/>
            <person name="Kuo A."/>
            <person name="Nagy L.G."/>
            <person name="Floudas D."/>
            <person name="Copeland A."/>
            <person name="Barry K.W."/>
            <person name="Cichocki N."/>
            <person name="Veneault-Fourrey C."/>
            <person name="LaButti K."/>
            <person name="Lindquist E.A."/>
            <person name="Lipzen A."/>
            <person name="Lundell T."/>
            <person name="Morin E."/>
            <person name="Murat C."/>
            <person name="Riley R."/>
            <person name="Ohm R."/>
            <person name="Sun H."/>
            <person name="Tunlid A."/>
            <person name="Henrissat B."/>
            <person name="Grigoriev I.V."/>
            <person name="Hibbett D.S."/>
            <person name="Martin F."/>
        </authorList>
    </citation>
    <scope>NUCLEOTIDE SEQUENCE [LARGE SCALE GENOMIC DNA]</scope>
    <source>
        <strain evidence="3">Ve08.2h10</strain>
    </source>
</reference>
<dbReference type="AlphaFoldDB" id="A0A0D0ECA6"/>
<evidence type="ECO:0000313" key="2">
    <source>
        <dbReference type="EMBL" id="KIK99035.1"/>
    </source>
</evidence>
<dbReference type="HOGENOM" id="CLU_026388_0_0_1"/>
<sequence length="758" mass="85138">MSGQVLQQCASRRSLCFSCLQFCRAKAYYSHSALAFSSTSRPQNSEISNAAGTSGGGKTRTQNRKEFQEATTNTRSPLEPTRVDRYLASIRAAGLEPTLEDVERYRPGKHSRPESLRYAEEYTNLLEALCRSFSKDQLRGFSELYNLDPIWTRSSRRKMEYAESIIEKAWGWPSLKEIERKRRDRTEVVVKTFSVTPSQLFLILGKDGADLLQLSMQYNVHISLTSNPLALRVEGLRGVLKELTEHMNSLKKGIIDKIFELPTGRLIRPDLMQRISRLAGAYVESHGNKGKIRICAKDINNMKVAERLALRASLEGGTEARSSIVCYNPPGTKSNSPMQIAMPHKYSVYPFLTPSTSPWTMNPGSTFRIRRVADWLGVDSYEDIAKTGGLVDNYSRLLNLAEADQDLRQLISRALPGDSVYRRRLITASLGHLLLSPSNSERTNILPPLKGTWALPKILRWVETSKVPLSFFPSLPPTMMLATPGKRRVLHRLVYRTLPQLAGDVSQLPQQALKFEVELAGALVHAQAPQCLEDTRNHEDSSSSDEVIIDRYSPSSEKGGPQPGIPRDKAVHSASSSRCHIGKETFINLMMPDRPMDLQLSIFDYEDIVLSQPLVLREYAEKLRNSHRLPLRCGPEYHNSATPSSEARLSQPDPPSAFNHEGREYYLHDSWSLRQSDDPIAASTISGNGCAEDSVKVYSESVVDLESTQKIELCQVKFDGTAEDLHWKHFLATCDQLSAVPLQPRSKKDETQADFLEE</sequence>
<feature type="region of interest" description="Disordered" evidence="1">
    <location>
        <begin position="631"/>
        <end position="661"/>
    </location>
</feature>
<dbReference type="OrthoDB" id="3362817at2759"/>